<proteinExistence type="predicted"/>
<reference evidence="1 2" key="1">
    <citation type="submission" date="2019-01" db="EMBL/GenBank/DDBJ databases">
        <title>Geovibrio thiophilus DSM 11263, complete genome.</title>
        <authorList>
            <person name="Spring S."/>
            <person name="Bunk B."/>
            <person name="Sproer C."/>
        </authorList>
    </citation>
    <scope>NUCLEOTIDE SEQUENCE [LARGE SCALE GENOMIC DNA]</scope>
    <source>
        <strain evidence="1 2">DSM 11263</strain>
    </source>
</reference>
<dbReference type="AlphaFoldDB" id="A0A410K136"/>
<keyword evidence="2" id="KW-1185">Reference proteome</keyword>
<dbReference type="KEGG" id="gtl:EP073_12215"/>
<dbReference type="OrthoDB" id="7358785at2"/>
<dbReference type="Proteomes" id="UP000287502">
    <property type="component" value="Chromosome"/>
</dbReference>
<dbReference type="EMBL" id="CP035108">
    <property type="protein sequence ID" value="QAR34140.1"/>
    <property type="molecule type" value="Genomic_DNA"/>
</dbReference>
<name>A0A410K136_9BACT</name>
<organism evidence="1 2">
    <name type="scientific">Geovibrio thiophilus</name>
    <dbReference type="NCBI Taxonomy" id="139438"/>
    <lineage>
        <taxon>Bacteria</taxon>
        <taxon>Pseudomonadati</taxon>
        <taxon>Deferribacterota</taxon>
        <taxon>Deferribacteres</taxon>
        <taxon>Deferribacterales</taxon>
        <taxon>Geovibrionaceae</taxon>
        <taxon>Geovibrio</taxon>
    </lineage>
</organism>
<protein>
    <submittedName>
        <fullName evidence="1">Uncharacterized protein</fullName>
    </submittedName>
</protein>
<gene>
    <name evidence="1" type="ORF">EP073_12215</name>
</gene>
<evidence type="ECO:0000313" key="1">
    <source>
        <dbReference type="EMBL" id="QAR34140.1"/>
    </source>
</evidence>
<dbReference type="RefSeq" id="WP_128467445.1">
    <property type="nucleotide sequence ID" value="NZ_CP035108.1"/>
</dbReference>
<accession>A0A410K136</accession>
<evidence type="ECO:0000313" key="2">
    <source>
        <dbReference type="Proteomes" id="UP000287502"/>
    </source>
</evidence>
<sequence length="135" mass="15361">MGFDWVKIREEYENGNTDPDNLAGIFGCSSVEIKKRAKKEKWENSLETGRRKRIRILKAVQDVALKGIEKADSMLDECGNMKDLETHSKTLKAYRDVGLTKPEEIMGTVKTNNALDDLYDISFEDAARVTEDDED</sequence>